<organism evidence="4 5">
    <name type="scientific">Candidatus Shapirobacteria bacterium CG_4_9_14_3_um_filter_36_12</name>
    <dbReference type="NCBI Taxonomy" id="1974877"/>
    <lineage>
        <taxon>Bacteria</taxon>
        <taxon>Candidatus Shapironibacteriota</taxon>
    </lineage>
</organism>
<feature type="region of interest" description="Disordered" evidence="1">
    <location>
        <begin position="114"/>
        <end position="134"/>
    </location>
</feature>
<sequence>LSYKGGGEFGPAAYPPDLLLRYLLIPYLFNISERQAQEMVSVNLLAKYFVGLGVDQPSPDHSTLTVFKKRISTLKGGNIWNRLFVRVLKEAERLGIVFGSVQIIDSTHTTANVNLSKDNERKKKGKPPHDPDAKFGVKRVTNEIKKDKQGQTTNFKNKKSIYGYKAHTSINAETKLITALTVTGANCPDGQEFIPLVKKDRKINHKIDGYTADKGYDDINNHNYCTNRKIFSAIVIKNNRKQKYWLDLKIDPIYQQLTKLRPQIEAKFGEEKQQHGFDICRYIGIKNYQIQASLTAITVNLKRMMSLTSPCLAYG</sequence>
<evidence type="ECO:0000259" key="2">
    <source>
        <dbReference type="Pfam" id="PF01609"/>
    </source>
</evidence>
<comment type="caution">
    <text evidence="4">The sequence shown here is derived from an EMBL/GenBank/DDBJ whole genome shotgun (WGS) entry which is preliminary data.</text>
</comment>
<dbReference type="Pfam" id="PF01609">
    <property type="entry name" value="DDE_Tnp_1"/>
    <property type="match status" value="1"/>
</dbReference>
<dbReference type="Proteomes" id="UP000230518">
    <property type="component" value="Unassembled WGS sequence"/>
</dbReference>
<feature type="non-terminal residue" evidence="4">
    <location>
        <position position="1"/>
    </location>
</feature>
<protein>
    <recommendedName>
        <fullName evidence="6">Transposase</fullName>
    </recommendedName>
</protein>
<name>A0A2M7XN45_9BACT</name>
<gene>
    <name evidence="4" type="ORF">CO168_02135</name>
</gene>
<reference evidence="5" key="1">
    <citation type="submission" date="2017-09" db="EMBL/GenBank/DDBJ databases">
        <title>Depth-based differentiation of microbial function through sediment-hosted aquifers and enrichment of novel symbionts in the deep terrestrial subsurface.</title>
        <authorList>
            <person name="Probst A.J."/>
            <person name="Ladd B."/>
            <person name="Jarett J.K."/>
            <person name="Geller-Mcgrath D.E."/>
            <person name="Sieber C.M.K."/>
            <person name="Emerson J.B."/>
            <person name="Anantharaman K."/>
            <person name="Thomas B.C."/>
            <person name="Malmstrom R."/>
            <person name="Stieglmeier M."/>
            <person name="Klingl A."/>
            <person name="Woyke T."/>
            <person name="Ryan C.M."/>
            <person name="Banfield J.F."/>
        </authorList>
    </citation>
    <scope>NUCLEOTIDE SEQUENCE [LARGE SCALE GENOMIC DNA]</scope>
</reference>
<dbReference type="PANTHER" id="PTHR35604">
    <property type="entry name" value="TRANSPOSASE INSH FOR INSERTION SEQUENCE ELEMENT IS5A-RELATED"/>
    <property type="match status" value="1"/>
</dbReference>
<proteinExistence type="predicted"/>
<dbReference type="AlphaFoldDB" id="A0A2M7XN45"/>
<dbReference type="GO" id="GO:0004803">
    <property type="term" value="F:transposase activity"/>
    <property type="evidence" value="ECO:0007669"/>
    <property type="project" value="InterPro"/>
</dbReference>
<dbReference type="EMBL" id="PFWO01000039">
    <property type="protein sequence ID" value="PJA51003.1"/>
    <property type="molecule type" value="Genomic_DNA"/>
</dbReference>
<evidence type="ECO:0000313" key="4">
    <source>
        <dbReference type="EMBL" id="PJA51003.1"/>
    </source>
</evidence>
<feature type="domain" description="Transposase InsH N-terminal" evidence="3">
    <location>
        <begin position="10"/>
        <end position="70"/>
    </location>
</feature>
<evidence type="ECO:0000259" key="3">
    <source>
        <dbReference type="Pfam" id="PF05598"/>
    </source>
</evidence>
<dbReference type="GO" id="GO:0003677">
    <property type="term" value="F:DNA binding"/>
    <property type="evidence" value="ECO:0007669"/>
    <property type="project" value="InterPro"/>
</dbReference>
<evidence type="ECO:0008006" key="6">
    <source>
        <dbReference type="Google" id="ProtNLM"/>
    </source>
</evidence>
<dbReference type="GO" id="GO:0006313">
    <property type="term" value="P:DNA transposition"/>
    <property type="evidence" value="ECO:0007669"/>
    <property type="project" value="InterPro"/>
</dbReference>
<dbReference type="Pfam" id="PF05598">
    <property type="entry name" value="DUF772"/>
    <property type="match status" value="1"/>
</dbReference>
<feature type="compositionally biased region" description="Basic and acidic residues" evidence="1">
    <location>
        <begin position="117"/>
        <end position="134"/>
    </location>
</feature>
<dbReference type="PANTHER" id="PTHR35604:SF2">
    <property type="entry name" value="TRANSPOSASE INSH FOR INSERTION SEQUENCE ELEMENT IS5A-RELATED"/>
    <property type="match status" value="1"/>
</dbReference>
<accession>A0A2M7XN45</accession>
<dbReference type="InterPro" id="IPR002559">
    <property type="entry name" value="Transposase_11"/>
</dbReference>
<evidence type="ECO:0000313" key="5">
    <source>
        <dbReference type="Proteomes" id="UP000230518"/>
    </source>
</evidence>
<dbReference type="InterPro" id="IPR008490">
    <property type="entry name" value="Transposase_InsH_N"/>
</dbReference>
<feature type="domain" description="Transposase IS4-like" evidence="2">
    <location>
        <begin position="100"/>
        <end position="301"/>
    </location>
</feature>
<evidence type="ECO:0000256" key="1">
    <source>
        <dbReference type="SAM" id="MobiDB-lite"/>
    </source>
</evidence>